<dbReference type="AlphaFoldDB" id="A0A8S3TJ14"/>
<dbReference type="InterPro" id="IPR000884">
    <property type="entry name" value="TSP1_rpt"/>
</dbReference>
<comment type="caution">
    <text evidence="3">The sequence shown here is derived from an EMBL/GenBank/DDBJ whole genome shotgun (WGS) entry which is preliminary data.</text>
</comment>
<dbReference type="PANTHER" id="PTHR22906:SF21">
    <property type="entry name" value="SEMA DOMAIN-CONTAINING PROTEIN"/>
    <property type="match status" value="1"/>
</dbReference>
<proteinExistence type="predicted"/>
<evidence type="ECO:0000313" key="3">
    <source>
        <dbReference type="EMBL" id="CAG2233610.1"/>
    </source>
</evidence>
<dbReference type="FunFam" id="2.20.100.10:FF:000001">
    <property type="entry name" value="semaphorin-5A isoform X1"/>
    <property type="match status" value="1"/>
</dbReference>
<dbReference type="Proteomes" id="UP000683360">
    <property type="component" value="Unassembled WGS sequence"/>
</dbReference>
<dbReference type="SUPFAM" id="SSF82895">
    <property type="entry name" value="TSP-1 type 1 repeat"/>
    <property type="match status" value="1"/>
</dbReference>
<dbReference type="Gene3D" id="2.20.100.10">
    <property type="entry name" value="Thrombospondin type-1 (TSP1) repeat"/>
    <property type="match status" value="1"/>
</dbReference>
<keyword evidence="2" id="KW-1015">Disulfide bond</keyword>
<keyword evidence="1" id="KW-0677">Repeat</keyword>
<evidence type="ECO:0000256" key="2">
    <source>
        <dbReference type="ARBA" id="ARBA00023157"/>
    </source>
</evidence>
<dbReference type="InterPro" id="IPR036383">
    <property type="entry name" value="TSP1_rpt_sf"/>
</dbReference>
<evidence type="ECO:0000256" key="1">
    <source>
        <dbReference type="ARBA" id="ARBA00022737"/>
    </source>
</evidence>
<sequence>MEPYFGLKFLYAMTFLHNISIPTLGITGKRRKTDIVFKNFWRKYFNCNEAQTLSVDGETGTLLVNVFSTRNECIQLYTRKCDNPVPGSNSTYCDGDSVKNESCIIRGCPGIWSSWEENGQCSTTCGNGTEIRRRRCDNTAPTNDGDECPCDNITYVHCNTKECPDTLKTVQLRHSFIYSEFLNI</sequence>
<reference evidence="3" key="1">
    <citation type="submission" date="2021-03" db="EMBL/GenBank/DDBJ databases">
        <authorList>
            <person name="Bekaert M."/>
        </authorList>
    </citation>
    <scope>NUCLEOTIDE SEQUENCE</scope>
</reference>
<dbReference type="OrthoDB" id="6157674at2759"/>
<name>A0A8S3TJ14_MYTED</name>
<dbReference type="PANTHER" id="PTHR22906">
    <property type="entry name" value="PROPERDIN"/>
    <property type="match status" value="1"/>
</dbReference>
<accession>A0A8S3TJ14</accession>
<evidence type="ECO:0000313" key="4">
    <source>
        <dbReference type="Proteomes" id="UP000683360"/>
    </source>
</evidence>
<keyword evidence="4" id="KW-1185">Reference proteome</keyword>
<dbReference type="EMBL" id="CAJPWZ010002213">
    <property type="protein sequence ID" value="CAG2233610.1"/>
    <property type="molecule type" value="Genomic_DNA"/>
</dbReference>
<dbReference type="Pfam" id="PF00090">
    <property type="entry name" value="TSP_1"/>
    <property type="match status" value="1"/>
</dbReference>
<dbReference type="SMART" id="SM00209">
    <property type="entry name" value="TSP1"/>
    <property type="match status" value="1"/>
</dbReference>
<dbReference type="InterPro" id="IPR052065">
    <property type="entry name" value="Compl_asym_regulator"/>
</dbReference>
<gene>
    <name evidence="3" type="ORF">MEDL_46275</name>
</gene>
<protein>
    <submittedName>
        <fullName evidence="3">Uncharacterized protein</fullName>
    </submittedName>
</protein>
<organism evidence="3 4">
    <name type="scientific">Mytilus edulis</name>
    <name type="common">Blue mussel</name>
    <dbReference type="NCBI Taxonomy" id="6550"/>
    <lineage>
        <taxon>Eukaryota</taxon>
        <taxon>Metazoa</taxon>
        <taxon>Spiralia</taxon>
        <taxon>Lophotrochozoa</taxon>
        <taxon>Mollusca</taxon>
        <taxon>Bivalvia</taxon>
        <taxon>Autobranchia</taxon>
        <taxon>Pteriomorphia</taxon>
        <taxon>Mytilida</taxon>
        <taxon>Mytiloidea</taxon>
        <taxon>Mytilidae</taxon>
        <taxon>Mytilinae</taxon>
        <taxon>Mytilus</taxon>
    </lineage>
</organism>
<dbReference type="PROSITE" id="PS50092">
    <property type="entry name" value="TSP1"/>
    <property type="match status" value="1"/>
</dbReference>